<evidence type="ECO:0000313" key="2">
    <source>
        <dbReference type="Proteomes" id="UP000595437"/>
    </source>
</evidence>
<protein>
    <submittedName>
        <fullName evidence="1">Uncharacterized protein</fullName>
    </submittedName>
</protein>
<proteinExistence type="predicted"/>
<dbReference type="AlphaFoldDB" id="A0A7T8KH18"/>
<sequence length="60" mass="6499">MSPIGKKTTTTTLHPCCNATGLKVDLKCGQSYAWSKELALHHLLNSNSMIGHHNGDKAHT</sequence>
<evidence type="ECO:0000313" key="1">
    <source>
        <dbReference type="EMBL" id="QQP55785.1"/>
    </source>
</evidence>
<keyword evidence="2" id="KW-1185">Reference proteome</keyword>
<organism evidence="1 2">
    <name type="scientific">Caligus rogercresseyi</name>
    <name type="common">Sea louse</name>
    <dbReference type="NCBI Taxonomy" id="217165"/>
    <lineage>
        <taxon>Eukaryota</taxon>
        <taxon>Metazoa</taxon>
        <taxon>Ecdysozoa</taxon>
        <taxon>Arthropoda</taxon>
        <taxon>Crustacea</taxon>
        <taxon>Multicrustacea</taxon>
        <taxon>Hexanauplia</taxon>
        <taxon>Copepoda</taxon>
        <taxon>Siphonostomatoida</taxon>
        <taxon>Caligidae</taxon>
        <taxon>Caligus</taxon>
    </lineage>
</organism>
<dbReference type="Proteomes" id="UP000595437">
    <property type="component" value="Chromosome 1"/>
</dbReference>
<name>A0A7T8KH18_CALRO</name>
<gene>
    <name evidence="1" type="ORF">FKW44_000231</name>
</gene>
<accession>A0A7T8KH18</accession>
<dbReference type="EMBL" id="CP045890">
    <property type="protein sequence ID" value="QQP55785.1"/>
    <property type="molecule type" value="Genomic_DNA"/>
</dbReference>
<reference evidence="2" key="1">
    <citation type="submission" date="2021-01" db="EMBL/GenBank/DDBJ databases">
        <title>Caligus Genome Assembly.</title>
        <authorList>
            <person name="Gallardo-Escarate C."/>
        </authorList>
    </citation>
    <scope>NUCLEOTIDE SEQUENCE [LARGE SCALE GENOMIC DNA]</scope>
</reference>